<dbReference type="InterPro" id="IPR036477">
    <property type="entry name" value="Formyl_transf_N_sf"/>
</dbReference>
<evidence type="ECO:0000313" key="10">
    <source>
        <dbReference type="Proteomes" id="UP001146120"/>
    </source>
</evidence>
<organism evidence="9 10">
    <name type="scientific">Lagenidium giganteum</name>
    <dbReference type="NCBI Taxonomy" id="4803"/>
    <lineage>
        <taxon>Eukaryota</taxon>
        <taxon>Sar</taxon>
        <taxon>Stramenopiles</taxon>
        <taxon>Oomycota</taxon>
        <taxon>Peronosporomycetes</taxon>
        <taxon>Pythiales</taxon>
        <taxon>Pythiaceae</taxon>
    </lineage>
</organism>
<dbReference type="InterPro" id="IPR002376">
    <property type="entry name" value="Formyl_transf_N"/>
</dbReference>
<comment type="caution">
    <text evidence="9">The sequence shown here is derived from an EMBL/GenBank/DDBJ whole genome shotgun (WGS) entry which is preliminary data.</text>
</comment>
<keyword evidence="4" id="KW-0808">Transferase</keyword>
<reference evidence="9" key="2">
    <citation type="journal article" date="2023" name="Microbiol Resour">
        <title>Decontamination and Annotation of the Draft Genome Sequence of the Oomycete Lagenidium giganteum ARSEF 373.</title>
        <authorList>
            <person name="Morgan W.R."/>
            <person name="Tartar A."/>
        </authorList>
    </citation>
    <scope>NUCLEOTIDE SEQUENCE</scope>
    <source>
        <strain evidence="9">ARSEF 373</strain>
    </source>
</reference>
<evidence type="ECO:0000256" key="1">
    <source>
        <dbReference type="ARBA" id="ARBA00010699"/>
    </source>
</evidence>
<dbReference type="PANTHER" id="PTHR11138">
    <property type="entry name" value="METHIONYL-TRNA FORMYLTRANSFERASE"/>
    <property type="match status" value="1"/>
</dbReference>
<proteinExistence type="inferred from homology"/>
<dbReference type="NCBIfam" id="TIGR00460">
    <property type="entry name" value="fmt"/>
    <property type="match status" value="1"/>
</dbReference>
<dbReference type="PANTHER" id="PTHR11138:SF5">
    <property type="entry name" value="METHIONYL-TRNA FORMYLTRANSFERASE, MITOCHONDRIAL"/>
    <property type="match status" value="1"/>
</dbReference>
<feature type="domain" description="Formyl transferase C-terminal" evidence="8">
    <location>
        <begin position="519"/>
        <end position="632"/>
    </location>
</feature>
<dbReference type="InterPro" id="IPR041711">
    <property type="entry name" value="Met-tRNA-FMT_N"/>
</dbReference>
<feature type="transmembrane region" description="Helical" evidence="6">
    <location>
        <begin position="171"/>
        <end position="191"/>
    </location>
</feature>
<evidence type="ECO:0000259" key="7">
    <source>
        <dbReference type="Pfam" id="PF00551"/>
    </source>
</evidence>
<dbReference type="InterPro" id="IPR005794">
    <property type="entry name" value="Fmt"/>
</dbReference>
<name>A0AAV2YN88_9STRA</name>
<comment type="similarity">
    <text evidence="1">Belongs to the Fmt family.</text>
</comment>
<dbReference type="SUPFAM" id="SSF53328">
    <property type="entry name" value="Formyltransferase"/>
    <property type="match status" value="1"/>
</dbReference>
<keyword evidence="6" id="KW-0472">Membrane</keyword>
<feature type="domain" description="Formyl transferase N-terminal" evidence="7">
    <location>
        <begin position="310"/>
        <end position="494"/>
    </location>
</feature>
<feature type="transmembrane region" description="Helical" evidence="6">
    <location>
        <begin position="124"/>
        <end position="151"/>
    </location>
</feature>
<evidence type="ECO:0000256" key="5">
    <source>
        <dbReference type="ARBA" id="ARBA00022917"/>
    </source>
</evidence>
<reference evidence="9" key="1">
    <citation type="submission" date="2022-11" db="EMBL/GenBank/DDBJ databases">
        <authorList>
            <person name="Morgan W.R."/>
            <person name="Tartar A."/>
        </authorList>
    </citation>
    <scope>NUCLEOTIDE SEQUENCE</scope>
    <source>
        <strain evidence="9">ARSEF 373</strain>
    </source>
</reference>
<dbReference type="CDD" id="cd08646">
    <property type="entry name" value="FMT_core_Met-tRNA-FMT_N"/>
    <property type="match status" value="1"/>
</dbReference>
<evidence type="ECO:0000256" key="2">
    <source>
        <dbReference type="ARBA" id="ARBA00012261"/>
    </source>
</evidence>
<dbReference type="InterPro" id="IPR005793">
    <property type="entry name" value="Formyl_trans_C"/>
</dbReference>
<dbReference type="Gene3D" id="3.40.50.12230">
    <property type="match status" value="1"/>
</dbReference>
<protein>
    <recommendedName>
        <fullName evidence="3">Methionyl-tRNA formyltransferase, mitochondrial</fullName>
        <ecNumber evidence="2">2.1.2.9</ecNumber>
    </recommendedName>
</protein>
<dbReference type="GO" id="GO:0005739">
    <property type="term" value="C:mitochondrion"/>
    <property type="evidence" value="ECO:0007669"/>
    <property type="project" value="TreeGrafter"/>
</dbReference>
<dbReference type="InterPro" id="IPR011034">
    <property type="entry name" value="Formyl_transferase-like_C_sf"/>
</dbReference>
<keyword evidence="6" id="KW-0812">Transmembrane</keyword>
<dbReference type="EMBL" id="DAKRPA010000226">
    <property type="protein sequence ID" value="DAZ94926.1"/>
    <property type="molecule type" value="Genomic_DNA"/>
</dbReference>
<dbReference type="Pfam" id="PF00551">
    <property type="entry name" value="Formyl_trans_N"/>
    <property type="match status" value="1"/>
</dbReference>
<evidence type="ECO:0000256" key="3">
    <source>
        <dbReference type="ARBA" id="ARBA00014185"/>
    </source>
</evidence>
<evidence type="ECO:0000256" key="6">
    <source>
        <dbReference type="SAM" id="Phobius"/>
    </source>
</evidence>
<dbReference type="SUPFAM" id="SSF50486">
    <property type="entry name" value="FMT C-terminal domain-like"/>
    <property type="match status" value="1"/>
</dbReference>
<keyword evidence="5" id="KW-0648">Protein biosynthesis</keyword>
<sequence>MSSNTNANLGAATANRNGAVSEEIYLEETPYTAPTEPKKNGTLPPIAMARPVHPGDVAENAAPTADHPTGSNIPTVRAEYMAANGAPLPPPQGNVRFMTTTVAAVLNGQFEYIARCRWIAGFMLCYYVATFFFLQPFFLGTMGMMTGFIGYYGSRPPVLPAHIKWMRCFVWMNYVLLVLNIWMAIVSFMFIDPSTADARYGILSAIVIGCNMLLHVRGVQIGQQYYAELLRAWPLSDHAVVMVTQTVIVLEGNNRLFSSSVIGGFRPTQRTARQVTMLLRRPALSQWRRVCHVLRAYNQRLLFSSSAGHRVLFFGTDDVSVATLKKLHDKSQQPEAVVGDIEVICPSDRKVGRGKRTDPVPVKRFALDHGLTVHHTPAHLKTLRNWEMPTEGAFDVGVVVSFGYKLHPHMLAPLRYGAINMHPSLLPKYRGPAPIHHALLNGDSVTGVSVIEIDPMTFDVGRILLQKEVPVPEGITCSKLSSALADFGADCVLETLQDLPASKANARSQDNALATKAAKIKLEDGYLQLHETANQVFHRWQALSDSVGVSVTFKDTAVKLTEVRHPTAEELVVAQQEEAASSSVFPAGAFFFDKKLNALWLKCSNNTWLLVTKLQEANRRIGDARDFANGHRLQRLLHQFQPISSAST</sequence>
<keyword evidence="6" id="KW-1133">Transmembrane helix</keyword>
<dbReference type="GO" id="GO:0004479">
    <property type="term" value="F:methionyl-tRNA formyltransferase activity"/>
    <property type="evidence" value="ECO:0007669"/>
    <property type="project" value="UniProtKB-EC"/>
</dbReference>
<accession>A0AAV2YN88</accession>
<gene>
    <name evidence="9" type="ORF">N0F65_012643</name>
</gene>
<dbReference type="Proteomes" id="UP001146120">
    <property type="component" value="Unassembled WGS sequence"/>
</dbReference>
<evidence type="ECO:0000256" key="4">
    <source>
        <dbReference type="ARBA" id="ARBA00022679"/>
    </source>
</evidence>
<dbReference type="AlphaFoldDB" id="A0AAV2YN88"/>
<dbReference type="EC" id="2.1.2.9" evidence="2"/>
<evidence type="ECO:0000259" key="8">
    <source>
        <dbReference type="Pfam" id="PF02911"/>
    </source>
</evidence>
<dbReference type="Pfam" id="PF02911">
    <property type="entry name" value="Formyl_trans_C"/>
    <property type="match status" value="1"/>
</dbReference>
<keyword evidence="10" id="KW-1185">Reference proteome</keyword>
<feature type="transmembrane region" description="Helical" evidence="6">
    <location>
        <begin position="198"/>
        <end position="216"/>
    </location>
</feature>
<evidence type="ECO:0000313" key="9">
    <source>
        <dbReference type="EMBL" id="DAZ94926.1"/>
    </source>
</evidence>